<organism evidence="1 2">
    <name type="scientific">Hydrogeniiclostridium mannosilyticum</name>
    <dbReference type="NCBI Taxonomy" id="2764322"/>
    <lineage>
        <taxon>Bacteria</taxon>
        <taxon>Bacillati</taxon>
        <taxon>Bacillota</taxon>
        <taxon>Clostridia</taxon>
        <taxon>Eubacteriales</taxon>
        <taxon>Acutalibacteraceae</taxon>
        <taxon>Hydrogeniiclostridium</taxon>
    </lineage>
</organism>
<keyword evidence="2" id="KW-1185">Reference proteome</keyword>
<name>A0A328UG74_9FIRM</name>
<evidence type="ECO:0000313" key="1">
    <source>
        <dbReference type="EMBL" id="RAQ30518.1"/>
    </source>
</evidence>
<dbReference type="InterPro" id="IPR053161">
    <property type="entry name" value="Ulvan_degrading_GH"/>
</dbReference>
<dbReference type="PANTHER" id="PTHR36848:SF2">
    <property type="entry name" value="SECRETED PROTEIN"/>
    <property type="match status" value="1"/>
</dbReference>
<dbReference type="NCBIfam" id="NF045579">
    <property type="entry name" value="rhamnoside_JR"/>
    <property type="match status" value="1"/>
</dbReference>
<dbReference type="AlphaFoldDB" id="A0A328UG74"/>
<dbReference type="PANTHER" id="PTHR36848">
    <property type="entry name" value="DNA-BINDING PROTEIN (PUTATIVE SECRETED PROTEIN)-RELATED"/>
    <property type="match status" value="1"/>
</dbReference>
<dbReference type="SUPFAM" id="SSF49785">
    <property type="entry name" value="Galactose-binding domain-like"/>
    <property type="match status" value="1"/>
</dbReference>
<sequence>MRLSIHLMAMPAVCGRAWISKRVSAIKPESKGDGKMDPRLQEALNGAGENYIAPFFWQHGEEDGILQEEIEKIYQSGIRAVCVESRPHEGFCGPSWWEDMDLILRECEQRQMKVWLLDDKHFPTGYANGILAHKDPALRRWEIREQHVDIMGPLKDGAVLAEGRCRGEDRIIAVLACERIPNGEKLTGRVLDITGGLSDGMVYFDLPEGCWRVVFLLQTRSGMPEWRSLYCDPLSSESMDALVEAVYESHYAHYRQYFGGTFAGFFSDEPCFGNNDPEDAMPSLGNRYYAYPWRDELFAALEEELGEPALPLVPALWFDLGPRLTAKFRLAYMNVITRLYQRNFSEKLGDWCRAHGVLYIGHVVEDMNAHTKTGCSTGHFFRTLEGQDMAGIDVVLHQIIPGLAEYINAASVGYQIADPEFFHYTLAKLGASHAHLQGLKQGRAMCEIYGAYGWAEGLKTMKWLTDHMLVRGINFFVPHAFSPKFPDPDCPPYFYGRGHNPQYRDFRRLMEYMNRMCHLLSGGVHKASAAILYQAEAEWSGADYMPMQKVAKRLYDAQLDYDFIPSDYLERARVEKGQLCLEQEKFPCLVIPYAECLPGSLLKKLNELSARGVSVLFINQFPAFTPAGERASQLLAPSPTLQTISLDSLPAWLRNRAMDDVQIHPANLYLRVYHYVRNGLDYYMLFNEDVNHDAMVSFSCKAFSGGDYLAYDAMDNYLHKQTAAGSKIMLRLPPYHSLLLIFGDAGELEIPETARGWDLPPVMPRMAPATAVNGPWQVSLSTEEEYPAFTPYAQLETLENMSGKGRLPRFSGHFRYETVFTFPAVAPAARYFLNLGAVGETAAVTLNGRTVGTKLVPPYRLEVTDALVEGENKLCIEVTNHLGWQQRDMFSRFLAFEPSGLLGPVQVTEEKNQSV</sequence>
<dbReference type="Gene3D" id="2.60.120.260">
    <property type="entry name" value="Galactose-binding domain-like"/>
    <property type="match status" value="1"/>
</dbReference>
<dbReference type="Proteomes" id="UP000249377">
    <property type="component" value="Unassembled WGS sequence"/>
</dbReference>
<dbReference type="EMBL" id="QLYR01000001">
    <property type="protein sequence ID" value="RAQ30518.1"/>
    <property type="molecule type" value="Genomic_DNA"/>
</dbReference>
<evidence type="ECO:0000313" key="2">
    <source>
        <dbReference type="Proteomes" id="UP000249377"/>
    </source>
</evidence>
<accession>A0A328UG74</accession>
<comment type="caution">
    <text evidence="1">The sequence shown here is derived from an EMBL/GenBank/DDBJ whole genome shotgun (WGS) entry which is preliminary data.</text>
</comment>
<protein>
    <recommendedName>
        <fullName evidence="3">Glycoside hydrolase</fullName>
    </recommendedName>
</protein>
<proteinExistence type="predicted"/>
<evidence type="ECO:0008006" key="3">
    <source>
        <dbReference type="Google" id="ProtNLM"/>
    </source>
</evidence>
<gene>
    <name evidence="1" type="ORF">DPQ25_03195</name>
</gene>
<dbReference type="InterPro" id="IPR008979">
    <property type="entry name" value="Galactose-bd-like_sf"/>
</dbReference>
<reference evidence="1 2" key="1">
    <citation type="submission" date="2018-06" db="EMBL/GenBank/DDBJ databases">
        <title>Noncontiguous genome sequence of Ruminococcaceae bacterium ASD2818.</title>
        <authorList>
            <person name="Chaplin A.V."/>
            <person name="Sokolova S.R."/>
            <person name="Kochetkova T.O."/>
            <person name="Goltsov A.Y."/>
            <person name="Trofimov D.Y."/>
            <person name="Efimov B.A."/>
        </authorList>
    </citation>
    <scope>NUCLEOTIDE SEQUENCE [LARGE SCALE GENOMIC DNA]</scope>
    <source>
        <strain evidence="1 2">ASD2818</strain>
    </source>
</reference>
<dbReference type="Pfam" id="PF17132">
    <property type="entry name" value="Glyco_hydro_106"/>
    <property type="match status" value="1"/>
</dbReference>